<evidence type="ECO:0000259" key="2">
    <source>
        <dbReference type="Pfam" id="PF00582"/>
    </source>
</evidence>
<dbReference type="InterPro" id="IPR006015">
    <property type="entry name" value="Universal_stress_UspA"/>
</dbReference>
<sequence>MSEAHPQPAPRSTAPQRILLATDLSCRCDRAQDRAVQLAERWNASLHVLHVLEGDESADALPVAGGRSAAGIARDRVEADMQGRSVRWELLLAHGDPVETILRKAGELGCDLVVTGIAREPTLGRAILGRTVDYLVRRAPMPVLVVRGRPQRPYGAILVATDFSEPSRHALETALRLFPDGRITLFHAYRVPFEGLIDREANEAEIRATAEAEHATFMAKVAASPEALGRISTVMAYGMAPDMVCAHLRDHPVDLVVLGTQGRTGLAGFLVGSTAERLLSLLPCDVMMVRGPAASPGA</sequence>
<organism evidence="3 4">
    <name type="scientific">Roseicella aerolata</name>
    <dbReference type="NCBI Taxonomy" id="2883479"/>
    <lineage>
        <taxon>Bacteria</taxon>
        <taxon>Pseudomonadati</taxon>
        <taxon>Pseudomonadota</taxon>
        <taxon>Alphaproteobacteria</taxon>
        <taxon>Acetobacterales</taxon>
        <taxon>Roseomonadaceae</taxon>
        <taxon>Roseicella</taxon>
    </lineage>
</organism>
<protein>
    <submittedName>
        <fullName evidence="3">Universal stress protein</fullName>
    </submittedName>
</protein>
<dbReference type="SUPFAM" id="SSF52402">
    <property type="entry name" value="Adenine nucleotide alpha hydrolases-like"/>
    <property type="match status" value="2"/>
</dbReference>
<comment type="caution">
    <text evidence="3">The sequence shown here is derived from an EMBL/GenBank/DDBJ whole genome shotgun (WGS) entry which is preliminary data.</text>
</comment>
<dbReference type="Proteomes" id="UP001139311">
    <property type="component" value="Unassembled WGS sequence"/>
</dbReference>
<evidence type="ECO:0000256" key="1">
    <source>
        <dbReference type="ARBA" id="ARBA00008791"/>
    </source>
</evidence>
<dbReference type="PANTHER" id="PTHR46268:SF22">
    <property type="entry name" value="SENSOR PROTEIN KDPD-RELATED"/>
    <property type="match status" value="1"/>
</dbReference>
<dbReference type="Pfam" id="PF00582">
    <property type="entry name" value="Usp"/>
    <property type="match status" value="2"/>
</dbReference>
<dbReference type="PANTHER" id="PTHR46268">
    <property type="entry name" value="STRESS RESPONSE PROTEIN NHAX"/>
    <property type="match status" value="1"/>
</dbReference>
<accession>A0A9X1IFZ8</accession>
<keyword evidence="4" id="KW-1185">Reference proteome</keyword>
<dbReference type="AlphaFoldDB" id="A0A9X1IFZ8"/>
<proteinExistence type="inferred from homology"/>
<dbReference type="RefSeq" id="WP_226610277.1">
    <property type="nucleotide sequence ID" value="NZ_JAJAQI010000027.1"/>
</dbReference>
<feature type="domain" description="UspA" evidence="2">
    <location>
        <begin position="154"/>
        <end position="290"/>
    </location>
</feature>
<dbReference type="InterPro" id="IPR014729">
    <property type="entry name" value="Rossmann-like_a/b/a_fold"/>
</dbReference>
<dbReference type="EMBL" id="JAJAQI010000027">
    <property type="protein sequence ID" value="MCB4823486.1"/>
    <property type="molecule type" value="Genomic_DNA"/>
</dbReference>
<dbReference type="InterPro" id="IPR006016">
    <property type="entry name" value="UspA"/>
</dbReference>
<comment type="similarity">
    <text evidence="1">Belongs to the universal stress protein A family.</text>
</comment>
<feature type="domain" description="UspA" evidence="2">
    <location>
        <begin position="16"/>
        <end position="147"/>
    </location>
</feature>
<dbReference type="CDD" id="cd00293">
    <property type="entry name" value="USP-like"/>
    <property type="match status" value="2"/>
</dbReference>
<evidence type="ECO:0000313" key="4">
    <source>
        <dbReference type="Proteomes" id="UP001139311"/>
    </source>
</evidence>
<dbReference type="PRINTS" id="PR01438">
    <property type="entry name" value="UNVRSLSTRESS"/>
</dbReference>
<evidence type="ECO:0000313" key="3">
    <source>
        <dbReference type="EMBL" id="MCB4823486.1"/>
    </source>
</evidence>
<gene>
    <name evidence="3" type="ORF">LHA35_17285</name>
</gene>
<dbReference type="Gene3D" id="3.40.50.620">
    <property type="entry name" value="HUPs"/>
    <property type="match status" value="2"/>
</dbReference>
<reference evidence="3" key="1">
    <citation type="submission" date="2021-10" db="EMBL/GenBank/DDBJ databases">
        <title>Roseicella aerolatum sp. nov., isolated from aerosols of e-waste dismantling site.</title>
        <authorList>
            <person name="Qin T."/>
        </authorList>
    </citation>
    <scope>NUCLEOTIDE SEQUENCE</scope>
    <source>
        <strain evidence="3">GB24</strain>
    </source>
</reference>
<name>A0A9X1IFZ8_9PROT</name>